<name>A0A0D7BQU6_9AGAR</name>
<evidence type="ECO:0000313" key="1">
    <source>
        <dbReference type="EMBL" id="KIY72539.1"/>
    </source>
</evidence>
<protein>
    <submittedName>
        <fullName evidence="1">Uncharacterized protein</fullName>
    </submittedName>
</protein>
<keyword evidence="2" id="KW-1185">Reference proteome</keyword>
<gene>
    <name evidence="1" type="ORF">CYLTODRAFT_486196</name>
</gene>
<evidence type="ECO:0000313" key="2">
    <source>
        <dbReference type="Proteomes" id="UP000054007"/>
    </source>
</evidence>
<accession>A0A0D7BQU6</accession>
<reference evidence="1 2" key="1">
    <citation type="journal article" date="2015" name="Fungal Genet. Biol.">
        <title>Evolution of novel wood decay mechanisms in Agaricales revealed by the genome sequences of Fistulina hepatica and Cylindrobasidium torrendii.</title>
        <authorList>
            <person name="Floudas D."/>
            <person name="Held B.W."/>
            <person name="Riley R."/>
            <person name="Nagy L.G."/>
            <person name="Koehler G."/>
            <person name="Ransdell A.S."/>
            <person name="Younus H."/>
            <person name="Chow J."/>
            <person name="Chiniquy J."/>
            <person name="Lipzen A."/>
            <person name="Tritt A."/>
            <person name="Sun H."/>
            <person name="Haridas S."/>
            <person name="LaButti K."/>
            <person name="Ohm R.A."/>
            <person name="Kues U."/>
            <person name="Blanchette R.A."/>
            <person name="Grigoriev I.V."/>
            <person name="Minto R.E."/>
            <person name="Hibbett D.S."/>
        </authorList>
    </citation>
    <scope>NUCLEOTIDE SEQUENCE [LARGE SCALE GENOMIC DNA]</scope>
    <source>
        <strain evidence="1 2">FP15055 ss-10</strain>
    </source>
</reference>
<dbReference type="Gene3D" id="3.80.10.10">
    <property type="entry name" value="Ribonuclease Inhibitor"/>
    <property type="match status" value="1"/>
</dbReference>
<dbReference type="AlphaFoldDB" id="A0A0D7BQU6"/>
<dbReference type="Proteomes" id="UP000054007">
    <property type="component" value="Unassembled WGS sequence"/>
</dbReference>
<dbReference type="InterPro" id="IPR032675">
    <property type="entry name" value="LRR_dom_sf"/>
</dbReference>
<dbReference type="OrthoDB" id="2995911at2759"/>
<sequence>MNADTINFRNLPIDIGCTILQTAAILEFTNAISWTTTSKAVKRWIEPILYHTVRLTSTAAIEAFAFSISSRKDDSFFASAVKVLSIELAGNEDDTVYDHLPAIFRTCTGISNFVYHGIRIDERTIAYIDSCPRLCRLHLGSCISDLSSLACRPRPHITHLSLAVPEGSECGVKSLLTSLCGLELVVVANNTHILELAERTIRESSTQRRVACGRVMHFDMTILPTDDDRARLTEVVKSTSGAILFLLHSPAYPQPKLEEISASHVLFVNDICKAWGDCLHRPSELDVWQVTERIYAAKRAVVLKKLLQVERLLAQTRETMAAAGWLDEDRLSDKDGVGMENRIAPVRCLLQEAEESVEQLRTNLCA</sequence>
<proteinExistence type="predicted"/>
<dbReference type="EMBL" id="KN880442">
    <property type="protein sequence ID" value="KIY72539.1"/>
    <property type="molecule type" value="Genomic_DNA"/>
</dbReference>
<dbReference type="SUPFAM" id="SSF52047">
    <property type="entry name" value="RNI-like"/>
    <property type="match status" value="1"/>
</dbReference>
<organism evidence="1 2">
    <name type="scientific">Cylindrobasidium torrendii FP15055 ss-10</name>
    <dbReference type="NCBI Taxonomy" id="1314674"/>
    <lineage>
        <taxon>Eukaryota</taxon>
        <taxon>Fungi</taxon>
        <taxon>Dikarya</taxon>
        <taxon>Basidiomycota</taxon>
        <taxon>Agaricomycotina</taxon>
        <taxon>Agaricomycetes</taxon>
        <taxon>Agaricomycetidae</taxon>
        <taxon>Agaricales</taxon>
        <taxon>Marasmiineae</taxon>
        <taxon>Physalacriaceae</taxon>
        <taxon>Cylindrobasidium</taxon>
    </lineage>
</organism>